<dbReference type="PANTHER" id="PTHR45774">
    <property type="entry name" value="BTB/POZ DOMAIN-CONTAINING"/>
    <property type="match status" value="1"/>
</dbReference>
<dbReference type="AlphaFoldDB" id="A0A9N9TIL1"/>
<reference evidence="2" key="1">
    <citation type="submission" date="2022-01" db="EMBL/GenBank/DDBJ databases">
        <authorList>
            <person name="King R."/>
        </authorList>
    </citation>
    <scope>NUCLEOTIDE SEQUENCE</scope>
</reference>
<dbReference type="CDD" id="cd18186">
    <property type="entry name" value="BTB_POZ_ZBTB_KLHL-like"/>
    <property type="match status" value="1"/>
</dbReference>
<dbReference type="GO" id="GO:0022008">
    <property type="term" value="P:neurogenesis"/>
    <property type="evidence" value="ECO:0007669"/>
    <property type="project" value="TreeGrafter"/>
</dbReference>
<dbReference type="PANTHER" id="PTHR45774:SF4">
    <property type="entry name" value="AXUNDEAD, ISOFORM F"/>
    <property type="match status" value="1"/>
</dbReference>
<dbReference type="SMART" id="SM00225">
    <property type="entry name" value="BTB"/>
    <property type="match status" value="1"/>
</dbReference>
<dbReference type="InterPro" id="IPR000210">
    <property type="entry name" value="BTB/POZ_dom"/>
</dbReference>
<keyword evidence="3" id="KW-1185">Reference proteome</keyword>
<evidence type="ECO:0000259" key="1">
    <source>
        <dbReference type="PROSITE" id="PS50097"/>
    </source>
</evidence>
<dbReference type="EMBL" id="OU900095">
    <property type="protein sequence ID" value="CAG9858824.1"/>
    <property type="molecule type" value="Genomic_DNA"/>
</dbReference>
<protein>
    <recommendedName>
        <fullName evidence="1">BTB domain-containing protein</fullName>
    </recommendedName>
</protein>
<accession>A0A9N9TIL1</accession>
<organism evidence="2 3">
    <name type="scientific">Phyllotreta striolata</name>
    <name type="common">Striped flea beetle</name>
    <name type="synonym">Crioceris striolata</name>
    <dbReference type="NCBI Taxonomy" id="444603"/>
    <lineage>
        <taxon>Eukaryota</taxon>
        <taxon>Metazoa</taxon>
        <taxon>Ecdysozoa</taxon>
        <taxon>Arthropoda</taxon>
        <taxon>Hexapoda</taxon>
        <taxon>Insecta</taxon>
        <taxon>Pterygota</taxon>
        <taxon>Neoptera</taxon>
        <taxon>Endopterygota</taxon>
        <taxon>Coleoptera</taxon>
        <taxon>Polyphaga</taxon>
        <taxon>Cucujiformia</taxon>
        <taxon>Chrysomeloidea</taxon>
        <taxon>Chrysomelidae</taxon>
        <taxon>Galerucinae</taxon>
        <taxon>Alticini</taxon>
        <taxon>Phyllotreta</taxon>
    </lineage>
</organism>
<dbReference type="SUPFAM" id="SSF54695">
    <property type="entry name" value="POZ domain"/>
    <property type="match status" value="1"/>
</dbReference>
<name>A0A9N9TIL1_PHYSR</name>
<evidence type="ECO:0000313" key="2">
    <source>
        <dbReference type="EMBL" id="CAG9858824.1"/>
    </source>
</evidence>
<dbReference type="Proteomes" id="UP001153712">
    <property type="component" value="Chromosome 2"/>
</dbReference>
<dbReference type="InterPro" id="IPR011333">
    <property type="entry name" value="SKP1/BTB/POZ_sf"/>
</dbReference>
<dbReference type="PROSITE" id="PS50097">
    <property type="entry name" value="BTB"/>
    <property type="match status" value="1"/>
</dbReference>
<dbReference type="OrthoDB" id="624345at2759"/>
<dbReference type="Gene3D" id="3.30.710.10">
    <property type="entry name" value="Potassium Channel Kv1.1, Chain A"/>
    <property type="match status" value="1"/>
</dbReference>
<dbReference type="GO" id="GO:0005829">
    <property type="term" value="C:cytosol"/>
    <property type="evidence" value="ECO:0007669"/>
    <property type="project" value="TreeGrafter"/>
</dbReference>
<feature type="domain" description="BTB" evidence="1">
    <location>
        <begin position="22"/>
        <end position="86"/>
    </location>
</feature>
<dbReference type="Pfam" id="PF00651">
    <property type="entry name" value="BTB"/>
    <property type="match status" value="1"/>
</dbReference>
<evidence type="ECO:0000313" key="3">
    <source>
        <dbReference type="Proteomes" id="UP001153712"/>
    </source>
</evidence>
<sequence>MERKVLNSKDRLVSFFKNQQFVDCTFKIDGKEVKAHKLILACSSPVFEKMLFGDMSEDTIEIPDIDLEVFIQTLEHIYTNDIHISSVLNAWNLFYVANKYLLDDLFYKCLKYVRSNLTMNTLVLSYEYAEMYDLSNIKEKCFDDMVKYISGLFFCDYHMKSSTLRAVLGEISSPNLELLVKIIEWSLLECENRQKQVSPGTAVELLKQEKIIEFFKKDCLDFQKFQQINDKLIKDILILLGDQLEWPKEPFDLSISHVIIPKFCQLRKSFKIASRMDLMPNEEFTSDVRVNKKIMIFGLSINTPMVPSSNTKNVFYDGEICIRICLLESQRDVVEPMKFNKLIPYNSPGVYLNFYNLAVLEPDLYNFRISFNNPSDKGTTPLHLCYMSNELLNENKDCLLAFYEVYGTIIQGISFYPY</sequence>
<proteinExistence type="predicted"/>
<gene>
    <name evidence="2" type="ORF">PHYEVI_LOCUS5211</name>
</gene>